<gene>
    <name evidence="2" type="ORF">RRG08_018972</name>
</gene>
<dbReference type="Proteomes" id="UP001283361">
    <property type="component" value="Unassembled WGS sequence"/>
</dbReference>
<feature type="compositionally biased region" description="Polar residues" evidence="1">
    <location>
        <begin position="87"/>
        <end position="97"/>
    </location>
</feature>
<organism evidence="2 3">
    <name type="scientific">Elysia crispata</name>
    <name type="common">lettuce slug</name>
    <dbReference type="NCBI Taxonomy" id="231223"/>
    <lineage>
        <taxon>Eukaryota</taxon>
        <taxon>Metazoa</taxon>
        <taxon>Spiralia</taxon>
        <taxon>Lophotrochozoa</taxon>
        <taxon>Mollusca</taxon>
        <taxon>Gastropoda</taxon>
        <taxon>Heterobranchia</taxon>
        <taxon>Euthyneura</taxon>
        <taxon>Panpulmonata</taxon>
        <taxon>Sacoglossa</taxon>
        <taxon>Placobranchoidea</taxon>
        <taxon>Plakobranchidae</taxon>
        <taxon>Elysia</taxon>
    </lineage>
</organism>
<reference evidence="2" key="1">
    <citation type="journal article" date="2023" name="G3 (Bethesda)">
        <title>A reference genome for the long-term kleptoplast-retaining sea slug Elysia crispata morphotype clarki.</title>
        <authorList>
            <person name="Eastman K.E."/>
            <person name="Pendleton A.L."/>
            <person name="Shaikh M.A."/>
            <person name="Suttiyut T."/>
            <person name="Ogas R."/>
            <person name="Tomko P."/>
            <person name="Gavelis G."/>
            <person name="Widhalm J.R."/>
            <person name="Wisecaver J.H."/>
        </authorList>
    </citation>
    <scope>NUCLEOTIDE SEQUENCE</scope>
    <source>
        <strain evidence="2">ECLA1</strain>
    </source>
</reference>
<name>A0AAE1A6G7_9GAST</name>
<dbReference type="AlphaFoldDB" id="A0AAE1A6G7"/>
<evidence type="ECO:0000313" key="3">
    <source>
        <dbReference type="Proteomes" id="UP001283361"/>
    </source>
</evidence>
<evidence type="ECO:0000256" key="1">
    <source>
        <dbReference type="SAM" id="MobiDB-lite"/>
    </source>
</evidence>
<dbReference type="EMBL" id="JAWDGP010002624">
    <property type="protein sequence ID" value="KAK3781346.1"/>
    <property type="molecule type" value="Genomic_DNA"/>
</dbReference>
<protein>
    <submittedName>
        <fullName evidence="2">Uncharacterized protein</fullName>
    </submittedName>
</protein>
<feature type="region of interest" description="Disordered" evidence="1">
    <location>
        <begin position="73"/>
        <end position="97"/>
    </location>
</feature>
<sequence>MPIDLSRSYILNLDSRFIEKEKPTTSITDPRRRALDRNSIKTRPRDIEIICKLYKRPRLGKTARWRRPRLPVATHAARDSAPKSHLTRANESMISML</sequence>
<proteinExistence type="predicted"/>
<comment type="caution">
    <text evidence="2">The sequence shown here is derived from an EMBL/GenBank/DDBJ whole genome shotgun (WGS) entry which is preliminary data.</text>
</comment>
<accession>A0AAE1A6G7</accession>
<keyword evidence="3" id="KW-1185">Reference proteome</keyword>
<evidence type="ECO:0000313" key="2">
    <source>
        <dbReference type="EMBL" id="KAK3781346.1"/>
    </source>
</evidence>